<sequence>MFQEKDIRQIEERGSSVKTVEEQVERFRKGFPWMKIVAPATPARGIKVLDAAGEEAAVKYYGSAHMDGKCKFVPASGAASRMFKDLFSGLDVLRSGEDVKPDSPAARFAANIRKFAFYDPALFGEPEDSAEYRKSVLSKTLTGEGLNYGSKPKGVIKFHRYADGEARTAFAEHLVEAQDYMRNPDGTANIVVTISPEHRPLFEEVYESVKAEYERRYGVKYNITFTFQDKATDTVAVDVENRPFRTETDSLLFRPAGHGALIYNLNNIKEEVVSIKNIDNVANERLLPVTAKYKKILLGKCLELRDTLHGFLRELDACTDVCSESCRALCDRIEDFLDKELCITLPKAADCTSRVEMLRKKLNRPVRVCGMVKNQGEPGGGPFIIAEKDGSTSLQILESVQINMTDPDAKAALSSATHFNPVDLVCCLHDYKGQPFNLLEHVDHDAGFISSKSYQGRELKALELPGLWNGSMSDWNTMFVEVPLETFNPVKVVLDLLRPAHQ</sequence>
<organism evidence="2 3">
    <name type="scientific">Candidatus Cryptobacteroides merdavium</name>
    <dbReference type="NCBI Taxonomy" id="2840769"/>
    <lineage>
        <taxon>Bacteria</taxon>
        <taxon>Pseudomonadati</taxon>
        <taxon>Bacteroidota</taxon>
        <taxon>Bacteroidia</taxon>
        <taxon>Bacteroidales</taxon>
        <taxon>Candidatus Cryptobacteroides</taxon>
    </lineage>
</organism>
<dbReference type="AlphaFoldDB" id="A0A9D9HBY6"/>
<dbReference type="EMBL" id="JADIMO010000081">
    <property type="protein sequence ID" value="MBO8445274.1"/>
    <property type="molecule type" value="Genomic_DNA"/>
</dbReference>
<comment type="caution">
    <text evidence="2">The sequence shown here is derived from an EMBL/GenBank/DDBJ whole genome shotgun (WGS) entry which is preliminary data.</text>
</comment>
<accession>A0A9D9HBY6</accession>
<name>A0A9D9HBY6_9BACT</name>
<dbReference type="Pfam" id="PF14134">
    <property type="entry name" value="DUF4301"/>
    <property type="match status" value="1"/>
</dbReference>
<dbReference type="InterPro" id="IPR029044">
    <property type="entry name" value="Nucleotide-diphossugar_trans"/>
</dbReference>
<evidence type="ECO:0000313" key="3">
    <source>
        <dbReference type="Proteomes" id="UP000823619"/>
    </source>
</evidence>
<evidence type="ECO:0000313" key="2">
    <source>
        <dbReference type="EMBL" id="MBO8445274.1"/>
    </source>
</evidence>
<dbReference type="Proteomes" id="UP000823619">
    <property type="component" value="Unassembled WGS sequence"/>
</dbReference>
<proteinExistence type="predicted"/>
<dbReference type="InterPro" id="IPR025393">
    <property type="entry name" value="DUF4301"/>
</dbReference>
<dbReference type="SUPFAM" id="SSF53448">
    <property type="entry name" value="Nucleotide-diphospho-sugar transferases"/>
    <property type="match status" value="1"/>
</dbReference>
<reference evidence="2" key="2">
    <citation type="journal article" date="2021" name="PeerJ">
        <title>Extensive microbial diversity within the chicken gut microbiome revealed by metagenomics and culture.</title>
        <authorList>
            <person name="Gilroy R."/>
            <person name="Ravi A."/>
            <person name="Getino M."/>
            <person name="Pursley I."/>
            <person name="Horton D.L."/>
            <person name="Alikhan N.F."/>
            <person name="Baker D."/>
            <person name="Gharbi K."/>
            <person name="Hall N."/>
            <person name="Watson M."/>
            <person name="Adriaenssens E.M."/>
            <person name="Foster-Nyarko E."/>
            <person name="Jarju S."/>
            <person name="Secka A."/>
            <person name="Antonio M."/>
            <person name="Oren A."/>
            <person name="Chaudhuri R.R."/>
            <person name="La Ragione R."/>
            <person name="Hildebrand F."/>
            <person name="Pallen M.J."/>
        </authorList>
    </citation>
    <scope>NUCLEOTIDE SEQUENCE</scope>
    <source>
        <strain evidence="2">D5-748</strain>
    </source>
</reference>
<evidence type="ECO:0000259" key="1">
    <source>
        <dbReference type="Pfam" id="PF14134"/>
    </source>
</evidence>
<protein>
    <submittedName>
        <fullName evidence="2">DUF4301 family protein</fullName>
    </submittedName>
</protein>
<gene>
    <name evidence="2" type="ORF">IAC23_06235</name>
</gene>
<reference evidence="2" key="1">
    <citation type="submission" date="2020-10" db="EMBL/GenBank/DDBJ databases">
        <authorList>
            <person name="Gilroy R."/>
        </authorList>
    </citation>
    <scope>NUCLEOTIDE SEQUENCE</scope>
    <source>
        <strain evidence="2">D5-748</strain>
    </source>
</reference>
<feature type="domain" description="DUF4301" evidence="1">
    <location>
        <begin position="4"/>
        <end position="502"/>
    </location>
</feature>